<dbReference type="PROSITE" id="PS51186">
    <property type="entry name" value="GNAT"/>
    <property type="match status" value="1"/>
</dbReference>
<dbReference type="OrthoDB" id="7205533at2"/>
<proteinExistence type="predicted"/>
<dbReference type="EMBL" id="FXTN01000002">
    <property type="protein sequence ID" value="SMO49182.1"/>
    <property type="molecule type" value="Genomic_DNA"/>
</dbReference>
<dbReference type="PANTHER" id="PTHR42919:SF8">
    <property type="entry name" value="N-ALPHA-ACETYLTRANSFERASE 50"/>
    <property type="match status" value="1"/>
</dbReference>
<dbReference type="PANTHER" id="PTHR42919">
    <property type="entry name" value="N-ALPHA-ACETYLTRANSFERASE"/>
    <property type="match status" value="1"/>
</dbReference>
<evidence type="ECO:0000256" key="2">
    <source>
        <dbReference type="ARBA" id="ARBA00023315"/>
    </source>
</evidence>
<keyword evidence="5" id="KW-1185">Reference proteome</keyword>
<dbReference type="GO" id="GO:0005840">
    <property type="term" value="C:ribosome"/>
    <property type="evidence" value="ECO:0007669"/>
    <property type="project" value="UniProtKB-KW"/>
</dbReference>
<sequence>MENLNIVRVTSSDIEQLQKISRDTFIEAFAELNSEENMRQYLESSFSEDRLNREVGNQSSQFYFALLNAEVVGYLKLNTGEAQTDLKDASGLEIERIYILKAYYGQSVGQALYEWAVKIAIEFNAEYLWLGVWEHNERAIRFYTRNGFEEFDKHVFYLGDDEQTDIMMKKRKPFQQ</sequence>
<organism evidence="4 5">
    <name type="scientific">Pedobacter westerhofensis</name>
    <dbReference type="NCBI Taxonomy" id="425512"/>
    <lineage>
        <taxon>Bacteria</taxon>
        <taxon>Pseudomonadati</taxon>
        <taxon>Bacteroidota</taxon>
        <taxon>Sphingobacteriia</taxon>
        <taxon>Sphingobacteriales</taxon>
        <taxon>Sphingobacteriaceae</taxon>
        <taxon>Pedobacter</taxon>
    </lineage>
</organism>
<evidence type="ECO:0000313" key="5">
    <source>
        <dbReference type="Proteomes" id="UP000320300"/>
    </source>
</evidence>
<accession>A0A521BPU1</accession>
<evidence type="ECO:0000313" key="4">
    <source>
        <dbReference type="EMBL" id="SMO49182.1"/>
    </source>
</evidence>
<keyword evidence="4" id="KW-0687">Ribonucleoprotein</keyword>
<dbReference type="InterPro" id="IPR051556">
    <property type="entry name" value="N-term/lysine_N-AcTrnsfr"/>
</dbReference>
<name>A0A521BPU1_9SPHI</name>
<dbReference type="InterPro" id="IPR000182">
    <property type="entry name" value="GNAT_dom"/>
</dbReference>
<evidence type="ECO:0000259" key="3">
    <source>
        <dbReference type="PROSITE" id="PS51186"/>
    </source>
</evidence>
<keyword evidence="1" id="KW-0808">Transferase</keyword>
<dbReference type="RefSeq" id="WP_142527164.1">
    <property type="nucleotide sequence ID" value="NZ_CBCSJO010000003.1"/>
</dbReference>
<dbReference type="InterPro" id="IPR016181">
    <property type="entry name" value="Acyl_CoA_acyltransferase"/>
</dbReference>
<evidence type="ECO:0000256" key="1">
    <source>
        <dbReference type="ARBA" id="ARBA00022679"/>
    </source>
</evidence>
<gene>
    <name evidence="4" type="ORF">SAMN06265348_102519</name>
</gene>
<keyword evidence="2" id="KW-0012">Acyltransferase</keyword>
<keyword evidence="4" id="KW-0689">Ribosomal protein</keyword>
<dbReference type="GO" id="GO:0016747">
    <property type="term" value="F:acyltransferase activity, transferring groups other than amino-acyl groups"/>
    <property type="evidence" value="ECO:0007669"/>
    <property type="project" value="InterPro"/>
</dbReference>
<dbReference type="AlphaFoldDB" id="A0A521BPU1"/>
<protein>
    <submittedName>
        <fullName evidence="4">Ribosomal protein S18 acetylase RimI</fullName>
    </submittedName>
</protein>
<dbReference type="SUPFAM" id="SSF55729">
    <property type="entry name" value="Acyl-CoA N-acyltransferases (Nat)"/>
    <property type="match status" value="1"/>
</dbReference>
<dbReference type="Proteomes" id="UP000320300">
    <property type="component" value="Unassembled WGS sequence"/>
</dbReference>
<reference evidence="4 5" key="1">
    <citation type="submission" date="2017-05" db="EMBL/GenBank/DDBJ databases">
        <authorList>
            <person name="Varghese N."/>
            <person name="Submissions S."/>
        </authorList>
    </citation>
    <scope>NUCLEOTIDE SEQUENCE [LARGE SCALE GENOMIC DNA]</scope>
    <source>
        <strain evidence="4 5">DSM 19036</strain>
    </source>
</reference>
<dbReference type="Gene3D" id="3.40.630.30">
    <property type="match status" value="1"/>
</dbReference>
<dbReference type="CDD" id="cd04301">
    <property type="entry name" value="NAT_SF"/>
    <property type="match status" value="1"/>
</dbReference>
<dbReference type="Pfam" id="PF00583">
    <property type="entry name" value="Acetyltransf_1"/>
    <property type="match status" value="1"/>
</dbReference>
<feature type="domain" description="N-acetyltransferase" evidence="3">
    <location>
        <begin position="4"/>
        <end position="173"/>
    </location>
</feature>